<keyword evidence="5 6" id="KW-0560">Oxidoreductase</keyword>
<dbReference type="Gene3D" id="3.30.9.10">
    <property type="entry name" value="D-Amino Acid Oxidase, subunit A, domain 2"/>
    <property type="match status" value="1"/>
</dbReference>
<dbReference type="SUPFAM" id="SSF51905">
    <property type="entry name" value="FAD/NAD(P)-binding domain"/>
    <property type="match status" value="1"/>
</dbReference>
<dbReference type="Gene3D" id="3.50.50.60">
    <property type="entry name" value="FAD/NAD(P)-binding domain"/>
    <property type="match status" value="1"/>
</dbReference>
<dbReference type="PROSITE" id="PS00978">
    <property type="entry name" value="FAD_G3PDH_2"/>
    <property type="match status" value="1"/>
</dbReference>
<evidence type="ECO:0000256" key="4">
    <source>
        <dbReference type="ARBA" id="ARBA00022827"/>
    </source>
</evidence>
<dbReference type="Pfam" id="PF01266">
    <property type="entry name" value="DAO"/>
    <property type="match status" value="1"/>
</dbReference>
<dbReference type="NCBIfam" id="NF008899">
    <property type="entry name" value="PRK12266.1"/>
    <property type="match status" value="1"/>
</dbReference>
<dbReference type="Pfam" id="PF16901">
    <property type="entry name" value="DAO_C"/>
    <property type="match status" value="1"/>
</dbReference>
<dbReference type="SUPFAM" id="SSF54373">
    <property type="entry name" value="FAD-linked reductases, C-terminal domain"/>
    <property type="match status" value="1"/>
</dbReference>
<name>A0ABV7L6Z7_9PROT</name>
<dbReference type="Proteomes" id="UP001595528">
    <property type="component" value="Unassembled WGS sequence"/>
</dbReference>
<evidence type="ECO:0000256" key="5">
    <source>
        <dbReference type="ARBA" id="ARBA00023002"/>
    </source>
</evidence>
<evidence type="ECO:0000313" key="9">
    <source>
        <dbReference type="EMBL" id="MFC3230057.1"/>
    </source>
</evidence>
<evidence type="ECO:0000256" key="3">
    <source>
        <dbReference type="ARBA" id="ARBA00022630"/>
    </source>
</evidence>
<evidence type="ECO:0000256" key="1">
    <source>
        <dbReference type="ARBA" id="ARBA00001974"/>
    </source>
</evidence>
<evidence type="ECO:0000256" key="2">
    <source>
        <dbReference type="ARBA" id="ARBA00007330"/>
    </source>
</evidence>
<evidence type="ECO:0000259" key="7">
    <source>
        <dbReference type="Pfam" id="PF01266"/>
    </source>
</evidence>
<keyword evidence="3 6" id="KW-0285">Flavoprotein</keyword>
<dbReference type="InterPro" id="IPR006076">
    <property type="entry name" value="FAD-dep_OxRdtase"/>
</dbReference>
<comment type="similarity">
    <text evidence="2 6">Belongs to the FAD-dependent glycerol-3-phosphate dehydrogenase family.</text>
</comment>
<dbReference type="EC" id="1.1.5.3" evidence="6"/>
<sequence>MASAQDRARIFDLLIVGGGVNGCGLARDAAGRGLSVYLCEKGDLGSATSSASTKLIHGGLRYLEYYQFRLVRQALAERDRLLSIAPHIVTPRRFVVPHDARLRAAWRIRAGLFLYDHLGGAARLPISIPVDLRSHRYGRPLKPDFPRGFVYSDCWVDDARLVLLNAVDAANRGARIATRTTCTGLRRQGDHWVARLRRHGMEWQVRARALVNAAGPWVEDVAAVMQDATGPAGSPPAEAPPQPRIRLVRGSHIVVPRLFQGQQAYLFQGEDRRVVFAIPFQDAFTLIGTTDEPHPDPAQPPAASPAEIAYLCSAVNRYLKRSIAAADIVSSFSGIRPLFDDGQEDPSAVSRDYVLHLDAPGPEGVGGAAAPVLTIYGGKITTYRQLAERVLDRLAPHLPALSRPWTDKAPLPGGDLPGHDLEGFIGDLILRHPGLDRTFLRRIARRHGSLTDAVLDNAKRPADLGRDFGGGLTECEIDWLHRNEWAETAEDILWRRTKTGLFMSEEGRDLFADWFEHQIAA</sequence>
<feature type="domain" description="Alpha-glycerophosphate oxidase C-terminal" evidence="8">
    <location>
        <begin position="406"/>
        <end position="510"/>
    </location>
</feature>
<dbReference type="PRINTS" id="PR01001">
    <property type="entry name" value="FADG3PDH"/>
</dbReference>
<dbReference type="PROSITE" id="PS00977">
    <property type="entry name" value="FAD_G3PDH_1"/>
    <property type="match status" value="1"/>
</dbReference>
<reference evidence="10" key="1">
    <citation type="journal article" date="2019" name="Int. J. Syst. Evol. Microbiol.">
        <title>The Global Catalogue of Microorganisms (GCM) 10K type strain sequencing project: providing services to taxonomists for standard genome sequencing and annotation.</title>
        <authorList>
            <consortium name="The Broad Institute Genomics Platform"/>
            <consortium name="The Broad Institute Genome Sequencing Center for Infectious Disease"/>
            <person name="Wu L."/>
            <person name="Ma J."/>
        </authorList>
    </citation>
    <scope>NUCLEOTIDE SEQUENCE [LARGE SCALE GENOMIC DNA]</scope>
    <source>
        <strain evidence="10">KCTC 42964</strain>
    </source>
</reference>
<evidence type="ECO:0000256" key="6">
    <source>
        <dbReference type="RuleBase" id="RU361217"/>
    </source>
</evidence>
<comment type="cofactor">
    <cofactor evidence="1 6">
        <name>FAD</name>
        <dbReference type="ChEBI" id="CHEBI:57692"/>
    </cofactor>
</comment>
<accession>A0ABV7L6Z7</accession>
<comment type="catalytic activity">
    <reaction evidence="6">
        <text>a quinone + sn-glycerol 3-phosphate = dihydroxyacetone phosphate + a quinol</text>
        <dbReference type="Rhea" id="RHEA:18977"/>
        <dbReference type="ChEBI" id="CHEBI:24646"/>
        <dbReference type="ChEBI" id="CHEBI:57597"/>
        <dbReference type="ChEBI" id="CHEBI:57642"/>
        <dbReference type="ChEBI" id="CHEBI:132124"/>
        <dbReference type="EC" id="1.1.5.3"/>
    </reaction>
</comment>
<proteinExistence type="inferred from homology"/>
<keyword evidence="4" id="KW-0274">FAD</keyword>
<dbReference type="Gene3D" id="1.10.8.870">
    <property type="entry name" value="Alpha-glycerophosphate oxidase, cap domain"/>
    <property type="match status" value="1"/>
</dbReference>
<comment type="caution">
    <text evidence="9">The sequence shown here is derived from an EMBL/GenBank/DDBJ whole genome shotgun (WGS) entry which is preliminary data.</text>
</comment>
<dbReference type="Gene3D" id="6.10.250.1890">
    <property type="match status" value="1"/>
</dbReference>
<dbReference type="InterPro" id="IPR000447">
    <property type="entry name" value="G3P_DH_FAD-dep"/>
</dbReference>
<protein>
    <recommendedName>
        <fullName evidence="6">Glycerol-3-phosphate dehydrogenase</fullName>
        <ecNumber evidence="6">1.1.5.3</ecNumber>
    </recommendedName>
</protein>
<dbReference type="GO" id="GO:0004368">
    <property type="term" value="F:glycerol-3-phosphate dehydrogenase (quinone) activity"/>
    <property type="evidence" value="ECO:0007669"/>
    <property type="project" value="UniProtKB-EC"/>
</dbReference>
<dbReference type="PANTHER" id="PTHR11985">
    <property type="entry name" value="GLYCEROL-3-PHOSPHATE DEHYDROGENASE"/>
    <property type="match status" value="1"/>
</dbReference>
<keyword evidence="10" id="KW-1185">Reference proteome</keyword>
<dbReference type="PANTHER" id="PTHR11985:SF15">
    <property type="entry name" value="GLYCEROL-3-PHOSPHATE DEHYDROGENASE, MITOCHONDRIAL"/>
    <property type="match status" value="1"/>
</dbReference>
<dbReference type="RefSeq" id="WP_379904861.1">
    <property type="nucleotide sequence ID" value="NZ_JBHRTR010000036.1"/>
</dbReference>
<dbReference type="InterPro" id="IPR036188">
    <property type="entry name" value="FAD/NAD-bd_sf"/>
</dbReference>
<dbReference type="InterPro" id="IPR038299">
    <property type="entry name" value="DAO_C_sf"/>
</dbReference>
<dbReference type="InterPro" id="IPR031656">
    <property type="entry name" value="DAO_C"/>
</dbReference>
<evidence type="ECO:0000313" key="10">
    <source>
        <dbReference type="Proteomes" id="UP001595528"/>
    </source>
</evidence>
<dbReference type="EMBL" id="JBHRTR010000036">
    <property type="protein sequence ID" value="MFC3230057.1"/>
    <property type="molecule type" value="Genomic_DNA"/>
</dbReference>
<organism evidence="9 10">
    <name type="scientific">Marinibaculum pumilum</name>
    <dbReference type="NCBI Taxonomy" id="1766165"/>
    <lineage>
        <taxon>Bacteria</taxon>
        <taxon>Pseudomonadati</taxon>
        <taxon>Pseudomonadota</taxon>
        <taxon>Alphaproteobacteria</taxon>
        <taxon>Rhodospirillales</taxon>
        <taxon>Rhodospirillaceae</taxon>
        <taxon>Marinibaculum</taxon>
    </lineage>
</organism>
<evidence type="ECO:0000259" key="8">
    <source>
        <dbReference type="Pfam" id="PF16901"/>
    </source>
</evidence>
<dbReference type="NCBIfam" id="NF009906">
    <property type="entry name" value="PRK13369.1"/>
    <property type="match status" value="1"/>
</dbReference>
<gene>
    <name evidence="9" type="ORF">ACFOGJ_22595</name>
</gene>
<feature type="domain" description="FAD dependent oxidoreductase" evidence="7">
    <location>
        <begin position="12"/>
        <end position="342"/>
    </location>
</feature>